<evidence type="ECO:0000256" key="4">
    <source>
        <dbReference type="ARBA" id="ARBA00035206"/>
    </source>
</evidence>
<dbReference type="Proteomes" id="UP001228113">
    <property type="component" value="Chromosome"/>
</dbReference>
<dbReference type="InterPro" id="IPR005824">
    <property type="entry name" value="KOW"/>
</dbReference>
<dbReference type="GO" id="GO:0003735">
    <property type="term" value="F:structural constituent of ribosome"/>
    <property type="evidence" value="ECO:0007669"/>
    <property type="project" value="InterPro"/>
</dbReference>
<keyword evidence="2 5" id="KW-0689">Ribosomal protein</keyword>
<keyword evidence="10" id="KW-1185">Reference proteome</keyword>
<evidence type="ECO:0000256" key="5">
    <source>
        <dbReference type="HAMAP-Rule" id="MF_01326"/>
    </source>
</evidence>
<evidence type="ECO:0000313" key="9">
    <source>
        <dbReference type="EMBL" id="BDU75329.1"/>
    </source>
</evidence>
<proteinExistence type="inferred from homology"/>
<comment type="similarity">
    <text evidence="1 5 6">Belongs to the universal ribosomal protein uL24 family.</text>
</comment>
<dbReference type="Pfam" id="PF17136">
    <property type="entry name" value="ribosomal_L24"/>
    <property type="match status" value="1"/>
</dbReference>
<evidence type="ECO:0000259" key="8">
    <source>
        <dbReference type="SMART" id="SM00739"/>
    </source>
</evidence>
<dbReference type="InterPro" id="IPR057264">
    <property type="entry name" value="Ribosomal_uL24_C"/>
</dbReference>
<dbReference type="InterPro" id="IPR003256">
    <property type="entry name" value="Ribosomal_uL24"/>
</dbReference>
<dbReference type="PANTHER" id="PTHR12903">
    <property type="entry name" value="MITOCHONDRIAL RIBOSOMAL PROTEIN L24"/>
    <property type="match status" value="1"/>
</dbReference>
<feature type="region of interest" description="Disordered" evidence="7">
    <location>
        <begin position="51"/>
        <end position="91"/>
    </location>
</feature>
<accession>A0AA48GSF3</accession>
<dbReference type="InterPro" id="IPR041988">
    <property type="entry name" value="Ribosomal_uL24_KOW"/>
</dbReference>
<evidence type="ECO:0000256" key="6">
    <source>
        <dbReference type="RuleBase" id="RU003477"/>
    </source>
</evidence>
<gene>
    <name evidence="5 9" type="primary">rplX</name>
    <name evidence="9" type="ORF">METESE_02870</name>
</gene>
<evidence type="ECO:0000256" key="1">
    <source>
        <dbReference type="ARBA" id="ARBA00010618"/>
    </source>
</evidence>
<evidence type="ECO:0000256" key="3">
    <source>
        <dbReference type="ARBA" id="ARBA00023274"/>
    </source>
</evidence>
<reference evidence="9" key="1">
    <citation type="journal article" date="2023" name="Int. J. Syst. Evol. Microbiol.">
        <title>Mesoterricola silvestris gen. nov., sp. nov., Mesoterricola sediminis sp. nov., Geothrix oryzae sp. nov., Geothrix edaphica sp. nov., Geothrix rubra sp. nov., and Geothrix limicola sp. nov., six novel members of Acidobacteriota isolated from soils.</title>
        <authorList>
            <person name="Itoh H."/>
            <person name="Sugisawa Y."/>
            <person name="Mise K."/>
            <person name="Xu Z."/>
            <person name="Kuniyasu M."/>
            <person name="Ushijima N."/>
            <person name="Kawano K."/>
            <person name="Kobayashi E."/>
            <person name="Shiratori Y."/>
            <person name="Masuda Y."/>
            <person name="Senoo K."/>
        </authorList>
    </citation>
    <scope>NUCLEOTIDE SEQUENCE</scope>
    <source>
        <strain evidence="9">W786</strain>
    </source>
</reference>
<comment type="subunit">
    <text evidence="5">Part of the 50S ribosomal subunit.</text>
</comment>
<dbReference type="SMART" id="SM00739">
    <property type="entry name" value="KOW"/>
    <property type="match status" value="1"/>
</dbReference>
<sequence>MDKPTKMKLKKGDDVIVIAGKEKGKRGQVAKVQPSANKVVVTGLNLIKKATKPNQQTGEGGGIVTKEAPIHASNVMLVDPKTQKPTRKRAE</sequence>
<dbReference type="KEGG" id="msea:METESE_02870"/>
<comment type="function">
    <text evidence="5">One of the proteins that surrounds the polypeptide exit tunnel on the outside of the subunit.</text>
</comment>
<dbReference type="InterPro" id="IPR014722">
    <property type="entry name" value="Rib_uL2_dom2"/>
</dbReference>
<dbReference type="GO" id="GO:0019843">
    <property type="term" value="F:rRNA binding"/>
    <property type="evidence" value="ECO:0007669"/>
    <property type="project" value="UniProtKB-UniRule"/>
</dbReference>
<evidence type="ECO:0000256" key="2">
    <source>
        <dbReference type="ARBA" id="ARBA00022980"/>
    </source>
</evidence>
<dbReference type="HAMAP" id="MF_01326_B">
    <property type="entry name" value="Ribosomal_uL24_B"/>
    <property type="match status" value="1"/>
</dbReference>
<evidence type="ECO:0000256" key="7">
    <source>
        <dbReference type="SAM" id="MobiDB-lite"/>
    </source>
</evidence>
<keyword evidence="5" id="KW-0699">rRNA-binding</keyword>
<dbReference type="GO" id="GO:1990904">
    <property type="term" value="C:ribonucleoprotein complex"/>
    <property type="evidence" value="ECO:0007669"/>
    <property type="project" value="UniProtKB-KW"/>
</dbReference>
<dbReference type="GO" id="GO:0005840">
    <property type="term" value="C:ribosome"/>
    <property type="evidence" value="ECO:0007669"/>
    <property type="project" value="UniProtKB-KW"/>
</dbReference>
<dbReference type="RefSeq" id="WP_243330270.1">
    <property type="nucleotide sequence ID" value="NZ_AP027081.1"/>
</dbReference>
<dbReference type="Pfam" id="PF00467">
    <property type="entry name" value="KOW"/>
    <property type="match status" value="1"/>
</dbReference>
<organism evidence="9 10">
    <name type="scientific">Mesoterricola sediminis</name>
    <dbReference type="NCBI Taxonomy" id="2927980"/>
    <lineage>
        <taxon>Bacteria</taxon>
        <taxon>Pseudomonadati</taxon>
        <taxon>Acidobacteriota</taxon>
        <taxon>Holophagae</taxon>
        <taxon>Holophagales</taxon>
        <taxon>Holophagaceae</taxon>
        <taxon>Mesoterricola</taxon>
    </lineage>
</organism>
<dbReference type="NCBIfam" id="TIGR01079">
    <property type="entry name" value="rplX_bact"/>
    <property type="match status" value="1"/>
</dbReference>
<protein>
    <recommendedName>
        <fullName evidence="4 5">Large ribosomal subunit protein uL24</fullName>
    </recommendedName>
</protein>
<dbReference type="CDD" id="cd06089">
    <property type="entry name" value="KOW_RPL26"/>
    <property type="match status" value="1"/>
</dbReference>
<dbReference type="InterPro" id="IPR008991">
    <property type="entry name" value="Translation_prot_SH3-like_sf"/>
</dbReference>
<feature type="domain" description="KOW" evidence="8">
    <location>
        <begin position="8"/>
        <end position="35"/>
    </location>
</feature>
<dbReference type="Gene3D" id="2.30.30.30">
    <property type="match status" value="1"/>
</dbReference>
<keyword evidence="3 5" id="KW-0687">Ribonucleoprotein</keyword>
<dbReference type="EMBL" id="AP027081">
    <property type="protein sequence ID" value="BDU75329.1"/>
    <property type="molecule type" value="Genomic_DNA"/>
</dbReference>
<dbReference type="InterPro" id="IPR005825">
    <property type="entry name" value="Ribosomal_uL24_CS"/>
</dbReference>
<dbReference type="PROSITE" id="PS01108">
    <property type="entry name" value="RIBOSOMAL_L24"/>
    <property type="match status" value="1"/>
</dbReference>
<evidence type="ECO:0000313" key="10">
    <source>
        <dbReference type="Proteomes" id="UP001228113"/>
    </source>
</evidence>
<name>A0AA48GSF3_9BACT</name>
<keyword evidence="5" id="KW-0694">RNA-binding</keyword>
<dbReference type="GO" id="GO:0006412">
    <property type="term" value="P:translation"/>
    <property type="evidence" value="ECO:0007669"/>
    <property type="project" value="UniProtKB-UniRule"/>
</dbReference>
<dbReference type="AlphaFoldDB" id="A0AA48GSF3"/>
<comment type="function">
    <text evidence="5">One of two assembly initiator proteins, it binds directly to the 5'-end of the 23S rRNA, where it nucleates assembly of the 50S subunit.</text>
</comment>
<dbReference type="SUPFAM" id="SSF50104">
    <property type="entry name" value="Translation proteins SH3-like domain"/>
    <property type="match status" value="1"/>
</dbReference>